<dbReference type="EMBL" id="JAAAJA010000989">
    <property type="protein sequence ID" value="KAG0248465.1"/>
    <property type="molecule type" value="Genomic_DNA"/>
</dbReference>
<feature type="compositionally biased region" description="Basic and acidic residues" evidence="1">
    <location>
        <begin position="29"/>
        <end position="44"/>
    </location>
</feature>
<dbReference type="OrthoDB" id="128924at2759"/>
<reference evidence="2" key="1">
    <citation type="journal article" date="2020" name="Fungal Divers.">
        <title>Resolving the Mortierellaceae phylogeny through synthesis of multi-gene phylogenetics and phylogenomics.</title>
        <authorList>
            <person name="Vandepol N."/>
            <person name="Liber J."/>
            <person name="Desiro A."/>
            <person name="Na H."/>
            <person name="Kennedy M."/>
            <person name="Barry K."/>
            <person name="Grigoriev I.V."/>
            <person name="Miller A.N."/>
            <person name="O'Donnell K."/>
            <person name="Stajich J.E."/>
            <person name="Bonito G."/>
        </authorList>
    </citation>
    <scope>NUCLEOTIDE SEQUENCE</scope>
    <source>
        <strain evidence="2">KOD948</strain>
    </source>
</reference>
<name>A0A9P6PLT8_9FUNG</name>
<evidence type="ECO:0000313" key="3">
    <source>
        <dbReference type="Proteomes" id="UP000726737"/>
    </source>
</evidence>
<comment type="caution">
    <text evidence="2">The sequence shown here is derived from an EMBL/GenBank/DDBJ whole genome shotgun (WGS) entry which is preliminary data.</text>
</comment>
<dbReference type="Gene3D" id="1.20.5.340">
    <property type="match status" value="1"/>
</dbReference>
<evidence type="ECO:0000313" key="2">
    <source>
        <dbReference type="EMBL" id="KAG0248465.1"/>
    </source>
</evidence>
<sequence>MDKFKEKLATLREEVNVATTRADNAELEVKRLQDEQTQKDHETTSLRNKLQL</sequence>
<feature type="non-terminal residue" evidence="2">
    <location>
        <position position="52"/>
    </location>
</feature>
<evidence type="ECO:0000256" key="1">
    <source>
        <dbReference type="SAM" id="MobiDB-lite"/>
    </source>
</evidence>
<dbReference type="Proteomes" id="UP000726737">
    <property type="component" value="Unassembled WGS sequence"/>
</dbReference>
<organism evidence="2 3">
    <name type="scientific">Mortierella polycephala</name>
    <dbReference type="NCBI Taxonomy" id="41804"/>
    <lineage>
        <taxon>Eukaryota</taxon>
        <taxon>Fungi</taxon>
        <taxon>Fungi incertae sedis</taxon>
        <taxon>Mucoromycota</taxon>
        <taxon>Mortierellomycotina</taxon>
        <taxon>Mortierellomycetes</taxon>
        <taxon>Mortierellales</taxon>
        <taxon>Mortierellaceae</taxon>
        <taxon>Mortierella</taxon>
    </lineage>
</organism>
<feature type="region of interest" description="Disordered" evidence="1">
    <location>
        <begin position="29"/>
        <end position="52"/>
    </location>
</feature>
<proteinExistence type="predicted"/>
<keyword evidence="3" id="KW-1185">Reference proteome</keyword>
<gene>
    <name evidence="2" type="ORF">BG011_010239</name>
</gene>
<accession>A0A9P6PLT8</accession>
<dbReference type="SUPFAM" id="SSF57997">
    <property type="entry name" value="Tropomyosin"/>
    <property type="match status" value="1"/>
</dbReference>
<dbReference type="AlphaFoldDB" id="A0A9P6PLT8"/>
<protein>
    <submittedName>
        <fullName evidence="2">Uncharacterized protein</fullName>
    </submittedName>
</protein>